<evidence type="ECO:0000256" key="1">
    <source>
        <dbReference type="ARBA" id="ARBA00023157"/>
    </source>
</evidence>
<organism evidence="9 10">
    <name type="scientific">Lucilia cuprina</name>
    <name type="common">Green bottle fly</name>
    <name type="synonym">Australian sheep blowfly</name>
    <dbReference type="NCBI Taxonomy" id="7375"/>
    <lineage>
        <taxon>Eukaryota</taxon>
        <taxon>Metazoa</taxon>
        <taxon>Ecdysozoa</taxon>
        <taxon>Arthropoda</taxon>
        <taxon>Hexapoda</taxon>
        <taxon>Insecta</taxon>
        <taxon>Pterygota</taxon>
        <taxon>Neoptera</taxon>
        <taxon>Endopterygota</taxon>
        <taxon>Diptera</taxon>
        <taxon>Brachycera</taxon>
        <taxon>Muscomorpha</taxon>
        <taxon>Oestroidea</taxon>
        <taxon>Calliphoridae</taxon>
        <taxon>Luciliinae</taxon>
        <taxon>Lucilia</taxon>
    </lineage>
</organism>
<dbReference type="PROSITE" id="PS50958">
    <property type="entry name" value="SMB_2"/>
    <property type="match status" value="1"/>
</dbReference>
<feature type="domain" description="Sushi" evidence="7">
    <location>
        <begin position="38"/>
        <end position="91"/>
    </location>
</feature>
<evidence type="ECO:0000259" key="7">
    <source>
        <dbReference type="PROSITE" id="PS50923"/>
    </source>
</evidence>
<dbReference type="CDD" id="cd00033">
    <property type="entry name" value="CCP"/>
    <property type="match status" value="1"/>
</dbReference>
<comment type="caution">
    <text evidence="2">Lacks conserved residue(s) required for the propagation of feature annotation.</text>
</comment>
<dbReference type="InterPro" id="IPR051560">
    <property type="entry name" value="MAM_domain-containing"/>
</dbReference>
<dbReference type="CDD" id="cd06263">
    <property type="entry name" value="MAM"/>
    <property type="match status" value="1"/>
</dbReference>
<dbReference type="SUPFAM" id="SSF49899">
    <property type="entry name" value="Concanavalin A-like lectins/glucanases"/>
    <property type="match status" value="1"/>
</dbReference>
<dbReference type="Gene3D" id="4.10.410.20">
    <property type="match status" value="1"/>
</dbReference>
<dbReference type="Gene3D" id="2.60.120.200">
    <property type="match status" value="1"/>
</dbReference>
<evidence type="ECO:0000313" key="10">
    <source>
        <dbReference type="Proteomes" id="UP000037069"/>
    </source>
</evidence>
<evidence type="ECO:0000259" key="6">
    <source>
        <dbReference type="PROSITE" id="PS50060"/>
    </source>
</evidence>
<evidence type="ECO:0000256" key="5">
    <source>
        <dbReference type="SAM" id="SignalP"/>
    </source>
</evidence>
<protein>
    <recommendedName>
        <fullName evidence="11">MAM domain-containing protein</fullName>
    </recommendedName>
</protein>
<keyword evidence="1" id="KW-1015">Disulfide bond</keyword>
<dbReference type="Pfam" id="PF00084">
    <property type="entry name" value="Sushi"/>
    <property type="match status" value="1"/>
</dbReference>
<dbReference type="PROSITE" id="PS50060">
    <property type="entry name" value="MAM_2"/>
    <property type="match status" value="1"/>
</dbReference>
<name>A0A0L0C229_LUCCU</name>
<dbReference type="InterPro" id="IPR013320">
    <property type="entry name" value="ConA-like_dom_sf"/>
</dbReference>
<keyword evidence="4" id="KW-1133">Transmembrane helix</keyword>
<dbReference type="Pfam" id="PF01033">
    <property type="entry name" value="Somatomedin_B"/>
    <property type="match status" value="1"/>
</dbReference>
<dbReference type="InterPro" id="IPR036024">
    <property type="entry name" value="Somatomedin_B-like_dom_sf"/>
</dbReference>
<dbReference type="PANTHER" id="PTHR23282">
    <property type="entry name" value="APICAL ENDOSOMAL GLYCOPROTEIN PRECURSOR"/>
    <property type="match status" value="1"/>
</dbReference>
<dbReference type="EMBL" id="JRES01001109">
    <property type="protein sequence ID" value="KNC25479.1"/>
    <property type="molecule type" value="Genomic_DNA"/>
</dbReference>
<keyword evidence="4" id="KW-0812">Transmembrane</keyword>
<feature type="transmembrane region" description="Helical" evidence="4">
    <location>
        <begin position="620"/>
        <end position="639"/>
    </location>
</feature>
<feature type="domain" description="SMB" evidence="8">
    <location>
        <begin position="354"/>
        <end position="406"/>
    </location>
</feature>
<gene>
    <name evidence="9" type="ORF">FF38_05177</name>
</gene>
<dbReference type="SMART" id="SM00137">
    <property type="entry name" value="MAM"/>
    <property type="match status" value="1"/>
</dbReference>
<evidence type="ECO:0000256" key="4">
    <source>
        <dbReference type="SAM" id="Phobius"/>
    </source>
</evidence>
<keyword evidence="10" id="KW-1185">Reference proteome</keyword>
<feature type="region of interest" description="Disordered" evidence="3">
    <location>
        <begin position="528"/>
        <end position="594"/>
    </location>
</feature>
<feature type="signal peptide" evidence="5">
    <location>
        <begin position="1"/>
        <end position="30"/>
    </location>
</feature>
<comment type="caution">
    <text evidence="9">The sequence shown here is derived from an EMBL/GenBank/DDBJ whole genome shotgun (WGS) entry which is preliminary data.</text>
</comment>
<reference evidence="9 10" key="1">
    <citation type="journal article" date="2015" name="Nat. Commun.">
        <title>Lucilia cuprina genome unlocks parasitic fly biology to underpin future interventions.</title>
        <authorList>
            <person name="Anstead C.A."/>
            <person name="Korhonen P.K."/>
            <person name="Young N.D."/>
            <person name="Hall R.S."/>
            <person name="Jex A.R."/>
            <person name="Murali S.C."/>
            <person name="Hughes D.S."/>
            <person name="Lee S.F."/>
            <person name="Perry T."/>
            <person name="Stroehlein A.J."/>
            <person name="Ansell B.R."/>
            <person name="Breugelmans B."/>
            <person name="Hofmann A."/>
            <person name="Qu J."/>
            <person name="Dugan S."/>
            <person name="Lee S.L."/>
            <person name="Chao H."/>
            <person name="Dinh H."/>
            <person name="Han Y."/>
            <person name="Doddapaneni H.V."/>
            <person name="Worley K.C."/>
            <person name="Muzny D.M."/>
            <person name="Ioannidis P."/>
            <person name="Waterhouse R.M."/>
            <person name="Zdobnov E.M."/>
            <person name="James P.J."/>
            <person name="Bagnall N.H."/>
            <person name="Kotze A.C."/>
            <person name="Gibbs R.A."/>
            <person name="Richards S."/>
            <person name="Batterham P."/>
            <person name="Gasser R.B."/>
        </authorList>
    </citation>
    <scope>NUCLEOTIDE SEQUENCE [LARGE SCALE GENOMIC DNA]</scope>
    <source>
        <strain evidence="9 10">LS</strain>
        <tissue evidence="9">Full body</tissue>
    </source>
</reference>
<dbReference type="OrthoDB" id="6107927at2759"/>
<feature type="chain" id="PRO_5005535638" description="MAM domain-containing protein" evidence="5">
    <location>
        <begin position="31"/>
        <end position="733"/>
    </location>
</feature>
<dbReference type="InterPro" id="IPR035976">
    <property type="entry name" value="Sushi/SCR/CCP_sf"/>
</dbReference>
<dbReference type="STRING" id="7375.A0A0L0C229"/>
<feature type="compositionally biased region" description="Low complexity" evidence="3">
    <location>
        <begin position="528"/>
        <end position="584"/>
    </location>
</feature>
<dbReference type="AlphaFoldDB" id="A0A0L0C229"/>
<dbReference type="Pfam" id="PF00629">
    <property type="entry name" value="MAM"/>
    <property type="match status" value="1"/>
</dbReference>
<sequence length="733" mass="81672">MIFTDKFQRFQIRLSLLMFILFLVINNTEAGRDRDRGPRCEKPDYIANGSYRIRRDRVMRITCNSGFQLQGPKTIDCVRGKWEGEKPVCAKKGCSKELEQPENGRIQIDNEVKAILYCSDNYNLAGNRHSYCNGTHWDRPIGNCRERKNVVQHECDFETDDICGWTYEPREGLEWKRVMAANVFTTFKTGPRHDHTTLTANGGHYMLMESLTRLNDDVTLTSPIYDQGLSLKTACCFQFYYFMYGAGVGDLFVIVKPVSLTLEDLLKKHKELIKFQKYGNQNNIWNEAHFNIEELKEDFQILFVAKSGRGQLSDIAIDDVKLLTGDDCRALDNKEEEEQSNEEYDSTTYESIFEMQSCAGRCFDSPGAGIIRTSGHLKGLCNCDTDCEDNETCCPDFRTICLSELFAQSTVYSIVDETTQKNEAVISSNTTAAQTTSTSTTKKLTTATTPSTTINTTPTTIKTTPTTIKTTPTTIKTTPTTIKTTPTTVKTTLTTLKTTLITTKTTPTTVTTTTTSTTPKPKIVVTTKTTPKTTTKTTPKPTPSTTTTASRKTTTKTTAKATATSTTTTTPAPTTTQPTTITPKIAKDATSTKKTIPSSKPVEYVINDKSKSENTHNGSSLLLCVFVILAVIILAGAIYRRFGDKAVAWYMIHFKQGNRNDEDSSSVSTSFKRTEANCSDIGKNSKGNWHIKSKKSSTKYNMKTPLVNDDDEDDDDNCVNGNIALKNNIYTEL</sequence>
<evidence type="ECO:0000256" key="3">
    <source>
        <dbReference type="SAM" id="MobiDB-lite"/>
    </source>
</evidence>
<proteinExistence type="predicted"/>
<accession>A0A0L0C229</accession>
<dbReference type="InterPro" id="IPR001212">
    <property type="entry name" value="Somatomedin_B_dom"/>
</dbReference>
<dbReference type="GO" id="GO:0016020">
    <property type="term" value="C:membrane"/>
    <property type="evidence" value="ECO:0007669"/>
    <property type="project" value="InterPro"/>
</dbReference>
<dbReference type="InterPro" id="IPR000998">
    <property type="entry name" value="MAM_dom"/>
</dbReference>
<evidence type="ECO:0000313" key="9">
    <source>
        <dbReference type="EMBL" id="KNC25479.1"/>
    </source>
</evidence>
<dbReference type="PROSITE" id="PS50923">
    <property type="entry name" value="SUSHI"/>
    <property type="match status" value="1"/>
</dbReference>
<dbReference type="SUPFAM" id="SSF90188">
    <property type="entry name" value="Somatomedin B domain"/>
    <property type="match status" value="1"/>
</dbReference>
<dbReference type="Proteomes" id="UP000037069">
    <property type="component" value="Unassembled WGS sequence"/>
</dbReference>
<evidence type="ECO:0000256" key="2">
    <source>
        <dbReference type="PROSITE-ProRule" id="PRU00302"/>
    </source>
</evidence>
<dbReference type="PANTHER" id="PTHR23282:SF101">
    <property type="entry name" value="MAM DOMAIN-CONTAINING PROTEIN"/>
    <property type="match status" value="1"/>
</dbReference>
<keyword evidence="2" id="KW-0768">Sushi</keyword>
<dbReference type="InterPro" id="IPR000436">
    <property type="entry name" value="Sushi_SCR_CCP_dom"/>
</dbReference>
<feature type="domain" description="MAM" evidence="6">
    <location>
        <begin position="153"/>
        <end position="330"/>
    </location>
</feature>
<dbReference type="OMA" id="SHACDFE"/>
<dbReference type="SMART" id="SM00032">
    <property type="entry name" value="CCP"/>
    <property type="match status" value="2"/>
</dbReference>
<dbReference type="SMART" id="SM00201">
    <property type="entry name" value="SO"/>
    <property type="match status" value="1"/>
</dbReference>
<feature type="region of interest" description="Disordered" evidence="3">
    <location>
        <begin position="442"/>
        <end position="472"/>
    </location>
</feature>
<evidence type="ECO:0008006" key="11">
    <source>
        <dbReference type="Google" id="ProtNLM"/>
    </source>
</evidence>
<keyword evidence="4" id="KW-0472">Membrane</keyword>
<dbReference type="Gene3D" id="2.10.70.10">
    <property type="entry name" value="Complement Module, domain 1"/>
    <property type="match status" value="2"/>
</dbReference>
<dbReference type="PROSITE" id="PS00524">
    <property type="entry name" value="SMB_1"/>
    <property type="match status" value="1"/>
</dbReference>
<evidence type="ECO:0000259" key="8">
    <source>
        <dbReference type="PROSITE" id="PS50958"/>
    </source>
</evidence>
<keyword evidence="5" id="KW-0732">Signal</keyword>
<dbReference type="SUPFAM" id="SSF57535">
    <property type="entry name" value="Complement control module/SCR domain"/>
    <property type="match status" value="1"/>
</dbReference>